<dbReference type="InterPro" id="IPR008278">
    <property type="entry name" value="4-PPantetheinyl_Trfase_dom"/>
</dbReference>
<name>A0A4S4NJH8_9BACT</name>
<dbReference type="Pfam" id="PF01648">
    <property type="entry name" value="ACPS"/>
    <property type="match status" value="1"/>
</dbReference>
<dbReference type="Gene3D" id="3.90.470.20">
    <property type="entry name" value="4'-phosphopantetheinyl transferase domain"/>
    <property type="match status" value="1"/>
</dbReference>
<dbReference type="GO" id="GO:0008897">
    <property type="term" value="F:holo-[acyl-carrier-protein] synthase activity"/>
    <property type="evidence" value="ECO:0007669"/>
    <property type="project" value="InterPro"/>
</dbReference>
<protein>
    <submittedName>
        <fullName evidence="4">4'-phosphopantetheinyl transferase superfamily protein</fullName>
    </submittedName>
</protein>
<organism evidence="4 5">
    <name type="scientific">Neolewinella litorea</name>
    <dbReference type="NCBI Taxonomy" id="2562452"/>
    <lineage>
        <taxon>Bacteria</taxon>
        <taxon>Pseudomonadati</taxon>
        <taxon>Bacteroidota</taxon>
        <taxon>Saprospiria</taxon>
        <taxon>Saprospirales</taxon>
        <taxon>Lewinellaceae</taxon>
        <taxon>Neolewinella</taxon>
    </lineage>
</organism>
<dbReference type="Pfam" id="PF17837">
    <property type="entry name" value="4PPT_N"/>
    <property type="match status" value="1"/>
</dbReference>
<dbReference type="InterPro" id="IPR037143">
    <property type="entry name" value="4-PPantetheinyl_Trfase_dom_sf"/>
</dbReference>
<keyword evidence="5" id="KW-1185">Reference proteome</keyword>
<dbReference type="SUPFAM" id="SSF56214">
    <property type="entry name" value="4'-phosphopantetheinyl transferase"/>
    <property type="match status" value="2"/>
</dbReference>
<dbReference type="AlphaFoldDB" id="A0A4S4NJH8"/>
<keyword evidence="1 4" id="KW-0808">Transferase</keyword>
<gene>
    <name evidence="4" type="ORF">E4021_10010</name>
</gene>
<evidence type="ECO:0000313" key="5">
    <source>
        <dbReference type="Proteomes" id="UP000308528"/>
    </source>
</evidence>
<dbReference type="RefSeq" id="WP_136458953.1">
    <property type="nucleotide sequence ID" value="NZ_SRSF01000003.1"/>
</dbReference>
<evidence type="ECO:0000259" key="2">
    <source>
        <dbReference type="Pfam" id="PF01648"/>
    </source>
</evidence>
<sequence length="216" mass="25199">MPLLFHEPIDPPGEWGLWHIAEEEPQLRARLTLFERETEQLDSIKGQERRREYLAARLLLHEMSGRDQRGELVKDDSGKPHLQDSQFFVSISHTVGFSAAIAHPRLCGIDVQRLVPRIHRLARRFVRPDEAAMLRQPHELHQLHLIWSAKEALYKAYGLRQLDFRENLYVDLGEYDPDQGIARGRLTTDDLSKDFDLRYRIYDNFVLVGAVERAIP</sequence>
<dbReference type="OrthoDB" id="1190494at2"/>
<dbReference type="InterPro" id="IPR041354">
    <property type="entry name" value="4PPT_N"/>
</dbReference>
<reference evidence="4 5" key="1">
    <citation type="submission" date="2019-04" db="EMBL/GenBank/DDBJ databases">
        <title>Lewinella litorea sp. nov., isolated from a marine sand.</title>
        <authorList>
            <person name="Yoon J.-H."/>
        </authorList>
    </citation>
    <scope>NUCLEOTIDE SEQUENCE [LARGE SCALE GENOMIC DNA]</scope>
    <source>
        <strain evidence="4 5">HSMS-39</strain>
    </source>
</reference>
<evidence type="ECO:0000259" key="3">
    <source>
        <dbReference type="Pfam" id="PF17837"/>
    </source>
</evidence>
<dbReference type="Proteomes" id="UP000308528">
    <property type="component" value="Unassembled WGS sequence"/>
</dbReference>
<evidence type="ECO:0000256" key="1">
    <source>
        <dbReference type="ARBA" id="ARBA00022679"/>
    </source>
</evidence>
<dbReference type="GO" id="GO:0000287">
    <property type="term" value="F:magnesium ion binding"/>
    <property type="evidence" value="ECO:0007669"/>
    <property type="project" value="InterPro"/>
</dbReference>
<proteinExistence type="predicted"/>
<comment type="caution">
    <text evidence="4">The sequence shown here is derived from an EMBL/GenBank/DDBJ whole genome shotgun (WGS) entry which is preliminary data.</text>
</comment>
<feature type="domain" description="4'-phosphopantetheinyl transferase N-terminal" evidence="3">
    <location>
        <begin position="47"/>
        <end position="102"/>
    </location>
</feature>
<dbReference type="EMBL" id="SRSF01000003">
    <property type="protein sequence ID" value="THH39932.1"/>
    <property type="molecule type" value="Genomic_DNA"/>
</dbReference>
<evidence type="ECO:0000313" key="4">
    <source>
        <dbReference type="EMBL" id="THH39932.1"/>
    </source>
</evidence>
<accession>A0A4S4NJH8</accession>
<feature type="domain" description="4'-phosphopantetheinyl transferase" evidence="2">
    <location>
        <begin position="107"/>
        <end position="165"/>
    </location>
</feature>